<gene>
    <name evidence="1" type="ORF">E2C01_025450</name>
</gene>
<evidence type="ECO:0000313" key="1">
    <source>
        <dbReference type="EMBL" id="MPC32145.1"/>
    </source>
</evidence>
<proteinExistence type="predicted"/>
<accession>A0A5B7EFJ9</accession>
<evidence type="ECO:0000313" key="2">
    <source>
        <dbReference type="Proteomes" id="UP000324222"/>
    </source>
</evidence>
<sequence length="159" mass="17676">MYCTSMRHTDSRQRERASLLGQSYCSKNSGMRLQKRLLQGSRRGTTDVHTAGVNITGWLHEGGGLVDKVVSMGSGRNSRVCSSPIKYDLETMPYVEWFSMEGYGGAPPSNDSPCPVTSSSIYPSSWRFEVVPPRPTITWRVLYIAEHVRVSEEAAEAGR</sequence>
<comment type="caution">
    <text evidence="1">The sequence shown here is derived from an EMBL/GenBank/DDBJ whole genome shotgun (WGS) entry which is preliminary data.</text>
</comment>
<dbReference type="AlphaFoldDB" id="A0A5B7EFJ9"/>
<organism evidence="1 2">
    <name type="scientific">Portunus trituberculatus</name>
    <name type="common">Swimming crab</name>
    <name type="synonym">Neptunus trituberculatus</name>
    <dbReference type="NCBI Taxonomy" id="210409"/>
    <lineage>
        <taxon>Eukaryota</taxon>
        <taxon>Metazoa</taxon>
        <taxon>Ecdysozoa</taxon>
        <taxon>Arthropoda</taxon>
        <taxon>Crustacea</taxon>
        <taxon>Multicrustacea</taxon>
        <taxon>Malacostraca</taxon>
        <taxon>Eumalacostraca</taxon>
        <taxon>Eucarida</taxon>
        <taxon>Decapoda</taxon>
        <taxon>Pleocyemata</taxon>
        <taxon>Brachyura</taxon>
        <taxon>Eubrachyura</taxon>
        <taxon>Portunoidea</taxon>
        <taxon>Portunidae</taxon>
        <taxon>Portuninae</taxon>
        <taxon>Portunus</taxon>
    </lineage>
</organism>
<reference evidence="1 2" key="1">
    <citation type="submission" date="2019-05" db="EMBL/GenBank/DDBJ databases">
        <title>Another draft genome of Portunus trituberculatus and its Hox gene families provides insights of decapod evolution.</title>
        <authorList>
            <person name="Jeong J.-H."/>
            <person name="Song I."/>
            <person name="Kim S."/>
            <person name="Choi T."/>
            <person name="Kim D."/>
            <person name="Ryu S."/>
            <person name="Kim W."/>
        </authorList>
    </citation>
    <scope>NUCLEOTIDE SEQUENCE [LARGE SCALE GENOMIC DNA]</scope>
    <source>
        <tissue evidence="1">Muscle</tissue>
    </source>
</reference>
<protein>
    <submittedName>
        <fullName evidence="1">Uncharacterized protein</fullName>
    </submittedName>
</protein>
<dbReference type="Proteomes" id="UP000324222">
    <property type="component" value="Unassembled WGS sequence"/>
</dbReference>
<name>A0A5B7EFJ9_PORTR</name>
<dbReference type="EMBL" id="VSRR010002573">
    <property type="protein sequence ID" value="MPC32145.1"/>
    <property type="molecule type" value="Genomic_DNA"/>
</dbReference>
<keyword evidence="2" id="KW-1185">Reference proteome</keyword>